<evidence type="ECO:0000313" key="4">
    <source>
        <dbReference type="Proteomes" id="UP000719412"/>
    </source>
</evidence>
<dbReference type="InterPro" id="IPR005303">
    <property type="entry name" value="MOCOS_middle"/>
</dbReference>
<dbReference type="InterPro" id="IPR011037">
    <property type="entry name" value="Pyrv_Knase-like_insert_dom_sf"/>
</dbReference>
<gene>
    <name evidence="3" type="ORF">GEV33_001246</name>
</gene>
<dbReference type="InterPro" id="IPR052716">
    <property type="entry name" value="MOSC_domain"/>
</dbReference>
<keyword evidence="1" id="KW-0812">Transmembrane</keyword>
<dbReference type="PROSITE" id="PS51340">
    <property type="entry name" value="MOSC"/>
    <property type="match status" value="1"/>
</dbReference>
<evidence type="ECO:0000313" key="3">
    <source>
        <dbReference type="EMBL" id="KAH0821545.1"/>
    </source>
</evidence>
<keyword evidence="4" id="KW-1185">Reference proteome</keyword>
<reference evidence="3" key="2">
    <citation type="submission" date="2021-08" db="EMBL/GenBank/DDBJ databases">
        <authorList>
            <person name="Eriksson T."/>
        </authorList>
    </citation>
    <scope>NUCLEOTIDE SEQUENCE</scope>
    <source>
        <strain evidence="3">Stoneville</strain>
        <tissue evidence="3">Whole head</tissue>
    </source>
</reference>
<dbReference type="PANTHER" id="PTHR36930:SF1">
    <property type="entry name" value="MOSC DOMAIN-CONTAINING PROTEIN"/>
    <property type="match status" value="1"/>
</dbReference>
<dbReference type="GO" id="GO:0030170">
    <property type="term" value="F:pyridoxal phosphate binding"/>
    <property type="evidence" value="ECO:0007669"/>
    <property type="project" value="InterPro"/>
</dbReference>
<dbReference type="GO" id="GO:0003824">
    <property type="term" value="F:catalytic activity"/>
    <property type="evidence" value="ECO:0007669"/>
    <property type="project" value="InterPro"/>
</dbReference>
<dbReference type="InterPro" id="IPR005302">
    <property type="entry name" value="MoCF_Sase_C"/>
</dbReference>
<comment type="caution">
    <text evidence="3">The sequence shown here is derived from an EMBL/GenBank/DDBJ whole genome shotgun (WGS) entry which is preliminary data.</text>
</comment>
<dbReference type="SUPFAM" id="SSF50800">
    <property type="entry name" value="PK beta-barrel domain-like"/>
    <property type="match status" value="1"/>
</dbReference>
<sequence>MGLNSVTQTVLVTTVVTAVTVVGALLYKKWKQIKFPSKWEKVGTVKKLHLYPLKSGHRVELQRAEVTDVGLRQTKDDDSVVLVVYGAKDNEFRTARTYPKMVFIDVAIHDEDHLAIDAPTMRTLYVKIPKREENNTTSVKCWQNERIQGIDCGDEAASWFSRYIIERDTGLRLAYNDANQRRDITKTHQKILNYYKNLGNQSTGLYSDLTSVSLINQHSVNDLNHRIGNSVVAVENFRHNIVVDGPDLEPYDEDTWDWIKVGDDVVLRNVKDCTSI</sequence>
<evidence type="ECO:0000256" key="1">
    <source>
        <dbReference type="SAM" id="Phobius"/>
    </source>
</evidence>
<dbReference type="GO" id="GO:0030151">
    <property type="term" value="F:molybdenum ion binding"/>
    <property type="evidence" value="ECO:0007669"/>
    <property type="project" value="InterPro"/>
</dbReference>
<dbReference type="PANTHER" id="PTHR36930">
    <property type="entry name" value="METAL-SULFUR CLUSTER BIOSYNTHESIS PROTEINS YUAD-RELATED"/>
    <property type="match status" value="1"/>
</dbReference>
<feature type="domain" description="MOSC" evidence="2">
    <location>
        <begin position="171"/>
        <end position="276"/>
    </location>
</feature>
<evidence type="ECO:0000259" key="2">
    <source>
        <dbReference type="PROSITE" id="PS51340"/>
    </source>
</evidence>
<organism evidence="3 4">
    <name type="scientific">Tenebrio molitor</name>
    <name type="common">Yellow mealworm beetle</name>
    <dbReference type="NCBI Taxonomy" id="7067"/>
    <lineage>
        <taxon>Eukaryota</taxon>
        <taxon>Metazoa</taxon>
        <taxon>Ecdysozoa</taxon>
        <taxon>Arthropoda</taxon>
        <taxon>Hexapoda</taxon>
        <taxon>Insecta</taxon>
        <taxon>Pterygota</taxon>
        <taxon>Neoptera</taxon>
        <taxon>Endopterygota</taxon>
        <taxon>Coleoptera</taxon>
        <taxon>Polyphaga</taxon>
        <taxon>Cucujiformia</taxon>
        <taxon>Tenebrionidae</taxon>
        <taxon>Tenebrio</taxon>
    </lineage>
</organism>
<keyword evidence="1" id="KW-0472">Membrane</keyword>
<proteinExistence type="predicted"/>
<dbReference type="Pfam" id="PF03473">
    <property type="entry name" value="MOSC"/>
    <property type="match status" value="1"/>
</dbReference>
<accession>A0A8J6HMN1</accession>
<dbReference type="EMBL" id="JABDTM020007399">
    <property type="protein sequence ID" value="KAH0821545.1"/>
    <property type="molecule type" value="Genomic_DNA"/>
</dbReference>
<dbReference type="Pfam" id="PF03476">
    <property type="entry name" value="MOSC_N"/>
    <property type="match status" value="1"/>
</dbReference>
<feature type="transmembrane region" description="Helical" evidence="1">
    <location>
        <begin position="6"/>
        <end position="27"/>
    </location>
</feature>
<protein>
    <recommendedName>
        <fullName evidence="2">MOSC domain-containing protein</fullName>
    </recommendedName>
</protein>
<keyword evidence="1" id="KW-1133">Transmembrane helix</keyword>
<dbReference type="AlphaFoldDB" id="A0A8J6HMN1"/>
<dbReference type="SUPFAM" id="SSF141673">
    <property type="entry name" value="MOSC N-terminal domain-like"/>
    <property type="match status" value="1"/>
</dbReference>
<reference evidence="3" key="1">
    <citation type="journal article" date="2020" name="J Insects Food Feed">
        <title>The yellow mealworm (Tenebrio molitor) genome: a resource for the emerging insects as food and feed industry.</title>
        <authorList>
            <person name="Eriksson T."/>
            <person name="Andere A."/>
            <person name="Kelstrup H."/>
            <person name="Emery V."/>
            <person name="Picard C."/>
        </authorList>
    </citation>
    <scope>NUCLEOTIDE SEQUENCE</scope>
    <source>
        <strain evidence="3">Stoneville</strain>
        <tissue evidence="3">Whole head</tissue>
    </source>
</reference>
<name>A0A8J6HMN1_TENMO</name>
<dbReference type="Proteomes" id="UP000719412">
    <property type="component" value="Unassembled WGS sequence"/>
</dbReference>